<evidence type="ECO:0000256" key="1">
    <source>
        <dbReference type="SAM" id="Phobius"/>
    </source>
</evidence>
<evidence type="ECO:0000313" key="3">
    <source>
        <dbReference type="Proteomes" id="UP000077066"/>
    </source>
</evidence>
<accession>A0A165Z6K4</accession>
<keyword evidence="1" id="KW-1133">Transmembrane helix</keyword>
<dbReference type="AlphaFoldDB" id="A0A165Z6K4"/>
<comment type="caution">
    <text evidence="2">The sequence shown here is derived from an EMBL/GenBank/DDBJ whole genome shotgun (WGS) entry which is preliminary data.</text>
</comment>
<gene>
    <name evidence="2" type="ORF">MBFIL_18070</name>
</gene>
<name>A0A165Z6K4_9EURY</name>
<keyword evidence="1" id="KW-0472">Membrane</keyword>
<protein>
    <submittedName>
        <fullName evidence="2">Uncharacterized protein</fullName>
    </submittedName>
</protein>
<dbReference type="EMBL" id="LWMT01000280">
    <property type="protein sequence ID" value="KZX10309.1"/>
    <property type="molecule type" value="Genomic_DNA"/>
</dbReference>
<dbReference type="Proteomes" id="UP000077066">
    <property type="component" value="Unassembled WGS sequence"/>
</dbReference>
<sequence>MWCIGMKWNVLGAVAGILFFVGLMIVFSIVVNVIWIDYEPNFFISLIGIIVASVVGGFVYNNIKDYGHSHGGSEEDDKKFENATNKIRWAIAGIIIIFLIGTVVFDYFTEGPGSNTIDNINNANNSNTETFNKSGVSFNYSSDWEVNEDSNSSFIATLVNMAVNNTDFLIFTVNSEGITLDEFKNAFIRENSSDYRVLNISDTSVSGLDAIDVYVNKSGNYSRSVSFVKGDSIYNLILRSNDLSELNADDMIFKTFRFT</sequence>
<proteinExistence type="predicted"/>
<dbReference type="PATRIC" id="fig|55758.3.peg.2025"/>
<evidence type="ECO:0000313" key="2">
    <source>
        <dbReference type="EMBL" id="KZX10309.1"/>
    </source>
</evidence>
<keyword evidence="3" id="KW-1185">Reference proteome</keyword>
<feature type="transmembrane region" description="Helical" evidence="1">
    <location>
        <begin position="12"/>
        <end position="36"/>
    </location>
</feature>
<organism evidence="2 3">
    <name type="scientific">Methanobrevibacter filiformis</name>
    <dbReference type="NCBI Taxonomy" id="55758"/>
    <lineage>
        <taxon>Archaea</taxon>
        <taxon>Methanobacteriati</taxon>
        <taxon>Methanobacteriota</taxon>
        <taxon>Methanomada group</taxon>
        <taxon>Methanobacteria</taxon>
        <taxon>Methanobacteriales</taxon>
        <taxon>Methanobacteriaceae</taxon>
        <taxon>Methanobrevibacter</taxon>
    </lineage>
</organism>
<feature type="transmembrane region" description="Helical" evidence="1">
    <location>
        <begin position="87"/>
        <end position="108"/>
    </location>
</feature>
<reference evidence="2 3" key="1">
    <citation type="submission" date="2016-04" db="EMBL/GenBank/DDBJ databases">
        <title>Genome sequence of Methanobrevibacter filiformis DSM 11501.</title>
        <authorList>
            <person name="Poehlein A."/>
            <person name="Seedorf H."/>
            <person name="Daniel R."/>
        </authorList>
    </citation>
    <scope>NUCLEOTIDE SEQUENCE [LARGE SCALE GENOMIC DNA]</scope>
    <source>
        <strain evidence="2 3">DSM 11501</strain>
    </source>
</reference>
<keyword evidence="1" id="KW-0812">Transmembrane</keyword>
<feature type="transmembrane region" description="Helical" evidence="1">
    <location>
        <begin position="42"/>
        <end position="60"/>
    </location>
</feature>
<dbReference type="Pfam" id="PF18933">
    <property type="entry name" value="PsbP_2"/>
    <property type="match status" value="1"/>
</dbReference>